<keyword evidence="3" id="KW-1185">Reference proteome</keyword>
<dbReference type="EMBL" id="JAUSUP010000001">
    <property type="protein sequence ID" value="MDQ0350319.1"/>
    <property type="molecule type" value="Genomic_DNA"/>
</dbReference>
<comment type="caution">
    <text evidence="2">The sequence shown here is derived from an EMBL/GenBank/DDBJ whole genome shotgun (WGS) entry which is preliminary data.</text>
</comment>
<evidence type="ECO:0008006" key="4">
    <source>
        <dbReference type="Google" id="ProtNLM"/>
    </source>
</evidence>
<feature type="chain" id="PRO_5045449413" description="DUF3221 domain-containing protein" evidence="1">
    <location>
        <begin position="20"/>
        <end position="148"/>
    </location>
</feature>
<organism evidence="2 3">
    <name type="scientific">Alkalibacillus filiformis</name>
    <dbReference type="NCBI Taxonomy" id="200990"/>
    <lineage>
        <taxon>Bacteria</taxon>
        <taxon>Bacillati</taxon>
        <taxon>Bacillota</taxon>
        <taxon>Bacilli</taxon>
        <taxon>Bacillales</taxon>
        <taxon>Bacillaceae</taxon>
        <taxon>Alkalibacillus</taxon>
    </lineage>
</organism>
<dbReference type="RefSeq" id="WP_307065068.1">
    <property type="nucleotide sequence ID" value="NZ_JAUSUP010000001.1"/>
</dbReference>
<protein>
    <recommendedName>
        <fullName evidence="4">DUF3221 domain-containing protein</fullName>
    </recommendedName>
</protein>
<dbReference type="PROSITE" id="PS51257">
    <property type="entry name" value="PROKAR_LIPOPROTEIN"/>
    <property type="match status" value="1"/>
</dbReference>
<gene>
    <name evidence="2" type="ORF">J2R98_000122</name>
</gene>
<evidence type="ECO:0000313" key="3">
    <source>
        <dbReference type="Proteomes" id="UP001236723"/>
    </source>
</evidence>
<keyword evidence="1" id="KW-0732">Signal</keyword>
<dbReference type="Proteomes" id="UP001236723">
    <property type="component" value="Unassembled WGS sequence"/>
</dbReference>
<accession>A0ABU0DPQ9</accession>
<evidence type="ECO:0000313" key="2">
    <source>
        <dbReference type="EMBL" id="MDQ0350319.1"/>
    </source>
</evidence>
<proteinExistence type="predicted"/>
<evidence type="ECO:0000256" key="1">
    <source>
        <dbReference type="SAM" id="SignalP"/>
    </source>
</evidence>
<reference evidence="2 3" key="1">
    <citation type="submission" date="2023-07" db="EMBL/GenBank/DDBJ databases">
        <title>Genomic Encyclopedia of Type Strains, Phase IV (KMG-IV): sequencing the most valuable type-strain genomes for metagenomic binning, comparative biology and taxonomic classification.</title>
        <authorList>
            <person name="Goeker M."/>
        </authorList>
    </citation>
    <scope>NUCLEOTIDE SEQUENCE [LARGE SCALE GENOMIC DNA]</scope>
    <source>
        <strain evidence="2 3">DSM 15448</strain>
    </source>
</reference>
<sequence>MKFIVVVCWLFLITLAACTTEDTNIDIDQSAENTLIEVADNNLIHEDDGYYEVNTLEELLDSELIVKGEVVEIEGPFETEDLINELFQDYNDYFKFHIDLIIEVDEYYGNTLPYDEIVVRREGGKIDDRAHITPFEHFAIGEKVLIFN</sequence>
<name>A0ABU0DPQ9_9BACI</name>
<feature type="signal peptide" evidence="1">
    <location>
        <begin position="1"/>
        <end position="19"/>
    </location>
</feature>